<dbReference type="Gene3D" id="3.90.550.10">
    <property type="entry name" value="Spore Coat Polysaccharide Biosynthesis Protein SpsA, Chain A"/>
    <property type="match status" value="1"/>
</dbReference>
<keyword evidence="2" id="KW-0548">Nucleotidyltransferase</keyword>
<evidence type="ECO:0000259" key="4">
    <source>
        <dbReference type="Pfam" id="PF12804"/>
    </source>
</evidence>
<dbReference type="Pfam" id="PF12804">
    <property type="entry name" value="NTP_transf_3"/>
    <property type="match status" value="1"/>
</dbReference>
<keyword evidence="1 5" id="KW-0808">Transferase</keyword>
<dbReference type="EMBL" id="JBHRXX010000001">
    <property type="protein sequence ID" value="MFC3682031.1"/>
    <property type="molecule type" value="Genomic_DNA"/>
</dbReference>
<reference evidence="6" key="1">
    <citation type="journal article" date="2019" name="Int. J. Syst. Evol. Microbiol.">
        <title>The Global Catalogue of Microorganisms (GCM) 10K type strain sequencing project: providing services to taxonomists for standard genome sequencing and annotation.</title>
        <authorList>
            <consortium name="The Broad Institute Genomics Platform"/>
            <consortium name="The Broad Institute Genome Sequencing Center for Infectious Disease"/>
            <person name="Wu L."/>
            <person name="Ma J."/>
        </authorList>
    </citation>
    <scope>NUCLEOTIDE SEQUENCE [LARGE SCALE GENOMIC DNA]</scope>
    <source>
        <strain evidence="6">KCTC 42501</strain>
    </source>
</reference>
<dbReference type="InterPro" id="IPR029044">
    <property type="entry name" value="Nucleotide-diphossugar_trans"/>
</dbReference>
<protein>
    <submittedName>
        <fullName evidence="5">NTP transferase domain-containing protein</fullName>
    </submittedName>
</protein>
<keyword evidence="3" id="KW-0460">Magnesium</keyword>
<dbReference type="PANTHER" id="PTHR43584">
    <property type="entry name" value="NUCLEOTIDYL TRANSFERASE"/>
    <property type="match status" value="1"/>
</dbReference>
<evidence type="ECO:0000256" key="1">
    <source>
        <dbReference type="ARBA" id="ARBA00022679"/>
    </source>
</evidence>
<evidence type="ECO:0000313" key="6">
    <source>
        <dbReference type="Proteomes" id="UP001595729"/>
    </source>
</evidence>
<dbReference type="PANTHER" id="PTHR43584:SF8">
    <property type="entry name" value="N-ACETYLMURAMATE ALPHA-1-PHOSPHATE URIDYLYLTRANSFERASE"/>
    <property type="match status" value="1"/>
</dbReference>
<proteinExistence type="predicted"/>
<comment type="caution">
    <text evidence="5">The sequence shown here is derived from an EMBL/GenBank/DDBJ whole genome shotgun (WGS) entry which is preliminary data.</text>
</comment>
<feature type="domain" description="MobA-like NTP transferase" evidence="4">
    <location>
        <begin position="7"/>
        <end position="147"/>
    </location>
</feature>
<dbReference type="InterPro" id="IPR025877">
    <property type="entry name" value="MobA-like_NTP_Trfase"/>
</dbReference>
<evidence type="ECO:0000256" key="2">
    <source>
        <dbReference type="ARBA" id="ARBA00022695"/>
    </source>
</evidence>
<accession>A0ABV7VWY0</accession>
<name>A0ABV7VWY0_9BURK</name>
<dbReference type="GO" id="GO:0016740">
    <property type="term" value="F:transferase activity"/>
    <property type="evidence" value="ECO:0007669"/>
    <property type="project" value="UniProtKB-KW"/>
</dbReference>
<dbReference type="SUPFAM" id="SSF53448">
    <property type="entry name" value="Nucleotide-diphospho-sugar transferases"/>
    <property type="match status" value="1"/>
</dbReference>
<dbReference type="Proteomes" id="UP001595729">
    <property type="component" value="Unassembled WGS sequence"/>
</dbReference>
<gene>
    <name evidence="5" type="ORF">ACFOPI_00410</name>
</gene>
<evidence type="ECO:0000256" key="3">
    <source>
        <dbReference type="ARBA" id="ARBA00022842"/>
    </source>
</evidence>
<dbReference type="RefSeq" id="WP_382169657.1">
    <property type="nucleotide sequence ID" value="NZ_JBHRXX010000001.1"/>
</dbReference>
<evidence type="ECO:0000313" key="5">
    <source>
        <dbReference type="EMBL" id="MFC3682031.1"/>
    </source>
</evidence>
<dbReference type="InterPro" id="IPR050065">
    <property type="entry name" value="GlmU-like"/>
</dbReference>
<organism evidence="5 6">
    <name type="scientific">Hydrogenophaga luteola</name>
    <dbReference type="NCBI Taxonomy" id="1591122"/>
    <lineage>
        <taxon>Bacteria</taxon>
        <taxon>Pseudomonadati</taxon>
        <taxon>Pseudomonadota</taxon>
        <taxon>Betaproteobacteria</taxon>
        <taxon>Burkholderiales</taxon>
        <taxon>Comamonadaceae</taxon>
        <taxon>Hydrogenophaga</taxon>
    </lineage>
</organism>
<keyword evidence="6" id="KW-1185">Reference proteome</keyword>
<sequence>MQPVDFAVIAAAGLGSRLGYGIPKCMLEIGGSTLLSKLIDTLTPLVRRIHVVVGYREEMIVDLVARRHRDVVLVRNPQFRTTNTAQSMALGARGCHGKVLFLDGDLLIEPESLQAFVTEAACHPLLIGVTPSSSENAVYVTTRTQARGETLVTGFTRTQATPLEWANVFAGPADALDGEVRYVFNRLEQQLPIPCSELNLREVDTVADLSEARRFDLHLRKQ</sequence>